<organism evidence="1">
    <name type="scientific">Staphylococcus phage vB_VibM_10AMN12</name>
    <dbReference type="NCBI Taxonomy" id="3076785"/>
    <lineage>
        <taxon>Viruses</taxon>
        <taxon>Duplodnaviria</taxon>
        <taxon>Heunggongvirae</taxon>
        <taxon>Uroviricota</taxon>
        <taxon>Caudoviricetes</taxon>
    </lineage>
</organism>
<name>A0AA96KSZ8_9CAUD</name>
<evidence type="ECO:0000313" key="1">
    <source>
        <dbReference type="EMBL" id="WNO47503.1"/>
    </source>
</evidence>
<protein>
    <submittedName>
        <fullName evidence="1">Uncharacterized protein</fullName>
    </submittedName>
</protein>
<proteinExistence type="predicted"/>
<accession>A0AA96KSZ8</accession>
<sequence>MSKYWDNFPVNAPFAVDFTKEYGGGYLEVHPQKGPQTAFIACSGGISGEELRDQDFPLIFYGGAK</sequence>
<reference evidence="1" key="1">
    <citation type="submission" date="2023-08" db="EMBL/GenBank/DDBJ databases">
        <authorList>
            <person name="Nazir A."/>
        </authorList>
    </citation>
    <scope>NUCLEOTIDE SEQUENCE</scope>
</reference>
<dbReference type="EMBL" id="OR481006">
    <property type="protein sequence ID" value="WNO47503.1"/>
    <property type="molecule type" value="Genomic_DNA"/>
</dbReference>